<dbReference type="Proteomes" id="UP000199280">
    <property type="component" value="Unassembled WGS sequence"/>
</dbReference>
<protein>
    <submittedName>
        <fullName evidence="4">Flp pilus-assembly TadE/G-like</fullName>
    </submittedName>
</protein>
<reference evidence="3 5" key="1">
    <citation type="submission" date="2016-02" db="EMBL/GenBank/DDBJ databases">
        <authorList>
            <person name="Wen L."/>
            <person name="He K."/>
            <person name="Yang H."/>
        </authorList>
    </citation>
    <scope>NUCLEOTIDE SEQUENCE [LARGE SCALE GENOMIC DNA]</scope>
    <source>
        <strain evidence="3">Trichococcus_R210</strain>
    </source>
</reference>
<dbReference type="EMBL" id="FJNB01000035">
    <property type="protein sequence ID" value="CZR10326.1"/>
    <property type="molecule type" value="Genomic_DNA"/>
</dbReference>
<evidence type="ECO:0000313" key="6">
    <source>
        <dbReference type="Proteomes" id="UP000199280"/>
    </source>
</evidence>
<dbReference type="InterPro" id="IPR028087">
    <property type="entry name" value="Tad_N"/>
</dbReference>
<dbReference type="EMBL" id="FNYT01000045">
    <property type="protein sequence ID" value="SEJ95374.1"/>
    <property type="molecule type" value="Genomic_DNA"/>
</dbReference>
<evidence type="ECO:0000313" key="5">
    <source>
        <dbReference type="Proteomes" id="UP000076878"/>
    </source>
</evidence>
<evidence type="ECO:0000259" key="2">
    <source>
        <dbReference type="Pfam" id="PF13400"/>
    </source>
</evidence>
<keyword evidence="1" id="KW-1133">Transmembrane helix</keyword>
<organism evidence="3 5">
    <name type="scientific">Trichococcus ilyis</name>
    <dbReference type="NCBI Taxonomy" id="640938"/>
    <lineage>
        <taxon>Bacteria</taxon>
        <taxon>Bacillati</taxon>
        <taxon>Bacillota</taxon>
        <taxon>Bacilli</taxon>
        <taxon>Lactobacillales</taxon>
        <taxon>Carnobacteriaceae</taxon>
        <taxon>Trichococcus</taxon>
    </lineage>
</organism>
<name>A0A143ZAG5_9LACT</name>
<dbReference type="AlphaFoldDB" id="A0A143ZAG5"/>
<keyword evidence="6" id="KW-1185">Reference proteome</keyword>
<keyword evidence="1" id="KW-0812">Transmembrane</keyword>
<evidence type="ECO:0000313" key="3">
    <source>
        <dbReference type="EMBL" id="CZR10326.1"/>
    </source>
</evidence>
<evidence type="ECO:0000313" key="4">
    <source>
        <dbReference type="EMBL" id="SEJ95374.1"/>
    </source>
</evidence>
<feature type="domain" description="Putative Flp pilus-assembly TadG-like N-terminal" evidence="2">
    <location>
        <begin position="15"/>
        <end position="61"/>
    </location>
</feature>
<dbReference type="RefSeq" id="WP_131814109.1">
    <property type="nucleotide sequence ID" value="NZ_FJNB01000035.1"/>
</dbReference>
<evidence type="ECO:0000256" key="1">
    <source>
        <dbReference type="SAM" id="Phobius"/>
    </source>
</evidence>
<dbReference type="Pfam" id="PF13400">
    <property type="entry name" value="Tad"/>
    <property type="match status" value="1"/>
</dbReference>
<accession>A0A143ZAG5</accession>
<dbReference type="Proteomes" id="UP000076878">
    <property type="component" value="Unassembled WGS sequence"/>
</dbReference>
<gene>
    <name evidence="4" type="ORF">SAMN05216375_14513</name>
    <name evidence="3" type="ORF">TR210_2906</name>
</gene>
<feature type="transmembrane region" description="Helical" evidence="1">
    <location>
        <begin position="21"/>
        <end position="43"/>
    </location>
</feature>
<sequence length="325" mass="35333">MLGRIIKRLKTEEDGQSLVMIVLLLGVLLGFSALVVDVGLMYAEKSKLQNAADAAALAGAMELPDKTAAESVAEIYADNNEVPFEDVIITFPEKTKIKADVEGDVPYIFAKFLNLAGNGTTVKATAVAQVEYHWDGQALPLTNTGSLYTSENILLRTNKSPGDKSQIYDFYKKTSSTGKNSYYVKYDDGIVIDQGNGNTTSNIDGSLKLNPVVADILTSAKVGDTFYLLSVRSDIIDSFMNHNGSILVTDKDGSSQTRTANNGGLKAGDVIPFNMLVLLEVAYVDRKDANDTDIEMKYIQEYDIVNGVYPEGNEKFSSTTSKLIE</sequence>
<reference evidence="4 6" key="2">
    <citation type="submission" date="2016-10" db="EMBL/GenBank/DDBJ databases">
        <authorList>
            <person name="Varghese N."/>
            <person name="Submissions S."/>
        </authorList>
    </citation>
    <scope>NUCLEOTIDE SEQUENCE [LARGE SCALE GENOMIC DNA]</scope>
    <source>
        <strain evidence="4 6">DSM 22150</strain>
    </source>
</reference>
<keyword evidence="1" id="KW-0472">Membrane</keyword>
<dbReference type="STRING" id="640938.TR210_2906"/>
<proteinExistence type="predicted"/>